<feature type="transmembrane region" description="Helical" evidence="6">
    <location>
        <begin position="12"/>
        <end position="35"/>
    </location>
</feature>
<feature type="transmembrane region" description="Helical" evidence="6">
    <location>
        <begin position="380"/>
        <end position="399"/>
    </location>
</feature>
<evidence type="ECO:0000256" key="5">
    <source>
        <dbReference type="ARBA" id="ARBA00023136"/>
    </source>
</evidence>
<dbReference type="RefSeq" id="WP_048841501.1">
    <property type="nucleotide sequence ID" value="NZ_BAMX01000022.1"/>
</dbReference>
<keyword evidence="3 6" id="KW-0812">Transmembrane</keyword>
<organism evidence="7 8">
    <name type="scientific">Acetobacter orientalis</name>
    <dbReference type="NCBI Taxonomy" id="146474"/>
    <lineage>
        <taxon>Bacteria</taxon>
        <taxon>Pseudomonadati</taxon>
        <taxon>Pseudomonadota</taxon>
        <taxon>Alphaproteobacteria</taxon>
        <taxon>Acetobacterales</taxon>
        <taxon>Acetobacteraceae</taxon>
        <taxon>Acetobacter</taxon>
    </lineage>
</organism>
<evidence type="ECO:0000256" key="4">
    <source>
        <dbReference type="ARBA" id="ARBA00022989"/>
    </source>
</evidence>
<sequence>MSTKKGQSAFSRIMGNTTITVIGRILNAICSFIYIPWTVQTIGLSGFGQMLLVISYCMLVSDITHLHSWQPLLHFGTASFKEKDNRSFYQILAFCMRSDFISGLTGMCMGLVGIMLFSHTMGWPDNICHVAELAAITILFMNRGWPVGVMWLLNKFKVSTTIELMGTLTRTIGSFIGYEMGYGFGFFLGTWCVAQLVLFVLYNGFGAYLVRQNVAAYFPWRELFLPTLRIKGIWKLTIGASLNEILVSFYKQISTLLIGAWIGAADAAVFRVASQITNAIAKPATMLIPTIYPEFIRFRDERNWKDFRHTMLRLMGTIGGLSIAVLVISLCFGSSILDYMLHHHSERGGVLISILAFSALLDVATVPLEPLLTVMGKVYSVMRIKMTAIFIYIPALLLLTKFMGIWGAALAAVLASLIVFFWCAIRASRVFARVYRSDIPPAPPAKPDPA</sequence>
<evidence type="ECO:0000256" key="6">
    <source>
        <dbReference type="SAM" id="Phobius"/>
    </source>
</evidence>
<reference evidence="7 8" key="1">
    <citation type="submission" date="2018-02" db="EMBL/GenBank/DDBJ databases">
        <title>Acetobacter orientalis genome.</title>
        <authorList>
            <person name="Nakashima N."/>
            <person name="Tamura T."/>
        </authorList>
    </citation>
    <scope>NUCLEOTIDE SEQUENCE [LARGE SCALE GENOMIC DNA]</scope>
    <source>
        <strain evidence="7 8">FAN1</strain>
    </source>
</reference>
<evidence type="ECO:0000313" key="7">
    <source>
        <dbReference type="EMBL" id="BBC81090.1"/>
    </source>
</evidence>
<evidence type="ECO:0000313" key="8">
    <source>
        <dbReference type="Proteomes" id="UP000270034"/>
    </source>
</evidence>
<dbReference type="AlphaFoldDB" id="A0A2Z5ZKD4"/>
<dbReference type="EMBL" id="AP018515">
    <property type="protein sequence ID" value="BBC81090.1"/>
    <property type="molecule type" value="Genomic_DNA"/>
</dbReference>
<dbReference type="GO" id="GO:0005886">
    <property type="term" value="C:plasma membrane"/>
    <property type="evidence" value="ECO:0007669"/>
    <property type="project" value="UniProtKB-SubCell"/>
</dbReference>
<dbReference type="KEGG" id="aot:AcetOri_orf04176"/>
<feature type="transmembrane region" description="Helical" evidence="6">
    <location>
        <begin position="312"/>
        <end position="337"/>
    </location>
</feature>
<feature type="transmembrane region" description="Helical" evidence="6">
    <location>
        <begin position="100"/>
        <end position="121"/>
    </location>
</feature>
<name>A0A2Z5ZKD4_9PROT</name>
<evidence type="ECO:0000256" key="1">
    <source>
        <dbReference type="ARBA" id="ARBA00004651"/>
    </source>
</evidence>
<dbReference type="PANTHER" id="PTHR30250">
    <property type="entry name" value="PST FAMILY PREDICTED COLANIC ACID TRANSPORTER"/>
    <property type="match status" value="1"/>
</dbReference>
<feature type="transmembrane region" description="Helical" evidence="6">
    <location>
        <begin position="349"/>
        <end position="368"/>
    </location>
</feature>
<evidence type="ECO:0000256" key="2">
    <source>
        <dbReference type="ARBA" id="ARBA00022475"/>
    </source>
</evidence>
<comment type="subcellular location">
    <subcellularLocation>
        <location evidence="1">Cell membrane</location>
        <topology evidence="1">Multi-pass membrane protein</topology>
    </subcellularLocation>
</comment>
<dbReference type="InterPro" id="IPR050833">
    <property type="entry name" value="Poly_Biosynth_Transport"/>
</dbReference>
<feature type="transmembrane region" description="Helical" evidence="6">
    <location>
        <begin position="133"/>
        <end position="153"/>
    </location>
</feature>
<dbReference type="GeneID" id="76204599"/>
<proteinExistence type="predicted"/>
<accession>A0A2Z5ZKD4</accession>
<feature type="transmembrane region" description="Helical" evidence="6">
    <location>
        <begin position="405"/>
        <end position="425"/>
    </location>
</feature>
<dbReference type="Proteomes" id="UP000270034">
    <property type="component" value="Chromosome"/>
</dbReference>
<protein>
    <submittedName>
        <fullName evidence="7">Polysaccharide biosynthesis protein</fullName>
    </submittedName>
</protein>
<keyword evidence="2" id="KW-1003">Cell membrane</keyword>
<gene>
    <name evidence="7" type="ORF">AcetOrient_orf04176</name>
</gene>
<dbReference type="PANTHER" id="PTHR30250:SF31">
    <property type="entry name" value="INNER MEMBRANE PROTEIN YGHQ"/>
    <property type="match status" value="1"/>
</dbReference>
<keyword evidence="4 6" id="KW-1133">Transmembrane helix</keyword>
<keyword evidence="5 6" id="KW-0472">Membrane</keyword>
<feature type="transmembrane region" description="Helical" evidence="6">
    <location>
        <begin position="184"/>
        <end position="202"/>
    </location>
</feature>
<evidence type="ECO:0000256" key="3">
    <source>
        <dbReference type="ARBA" id="ARBA00022692"/>
    </source>
</evidence>